<dbReference type="EMBL" id="CAXLJL010000079">
    <property type="protein sequence ID" value="CAL5131017.1"/>
    <property type="molecule type" value="Genomic_DNA"/>
</dbReference>
<protein>
    <submittedName>
        <fullName evidence="1">Uncharacterized protein</fullName>
    </submittedName>
</protein>
<reference evidence="1" key="1">
    <citation type="submission" date="2024-06" db="EMBL/GenBank/DDBJ databases">
        <authorList>
            <person name="Liu X."/>
            <person name="Lenzi L."/>
            <person name="Haldenby T S."/>
            <person name="Uol C."/>
        </authorList>
    </citation>
    <scope>NUCLEOTIDE SEQUENCE</scope>
</reference>
<sequence>MNKTPRAEKSICEKCLWESLSPTQIESLKSCQGSTALIDLLRSFGYSVQTDLFAEVVNAVLLFAKNERLSRQQLAVLIAIIYEILKACAADPYGRIDESLTLAHDLMLSHSVQRPPNSIEIFPIHMSRSCMKFIVDHIYCHWKMYKYNLAPTVQLVPYFAYEDSETEIKKVEPKTSGRDVLLRIICEAMQDQLNCMSIQKELGISYKQ</sequence>
<dbReference type="AlphaFoldDB" id="A0AAV2T6A0"/>
<dbReference type="PANTHER" id="PTHR28457:SF1">
    <property type="entry name" value="CILIA- AND FLAGELLA-ASSOCIATED PROTEIN 119"/>
    <property type="match status" value="1"/>
</dbReference>
<proteinExistence type="predicted"/>
<accession>A0AAV2T6A0</accession>
<gene>
    <name evidence="1" type="ORF">CDAUBV1_LOCUS3210</name>
</gene>
<comment type="caution">
    <text evidence="1">The sequence shown here is derived from an EMBL/GenBank/DDBJ whole genome shotgun (WGS) entry which is preliminary data.</text>
</comment>
<dbReference type="PANTHER" id="PTHR28457">
    <property type="entry name" value="COILED-COIL DOMAIN-CONTAINING PROTEIN 189"/>
    <property type="match status" value="1"/>
</dbReference>
<organism evidence="1 2">
    <name type="scientific">Calicophoron daubneyi</name>
    <name type="common">Rumen fluke</name>
    <name type="synonym">Paramphistomum daubneyi</name>
    <dbReference type="NCBI Taxonomy" id="300641"/>
    <lineage>
        <taxon>Eukaryota</taxon>
        <taxon>Metazoa</taxon>
        <taxon>Spiralia</taxon>
        <taxon>Lophotrochozoa</taxon>
        <taxon>Platyhelminthes</taxon>
        <taxon>Trematoda</taxon>
        <taxon>Digenea</taxon>
        <taxon>Plagiorchiida</taxon>
        <taxon>Pronocephalata</taxon>
        <taxon>Paramphistomoidea</taxon>
        <taxon>Paramphistomidae</taxon>
        <taxon>Calicophoron</taxon>
    </lineage>
</organism>
<evidence type="ECO:0000313" key="1">
    <source>
        <dbReference type="EMBL" id="CAL5131017.1"/>
    </source>
</evidence>
<evidence type="ECO:0000313" key="2">
    <source>
        <dbReference type="Proteomes" id="UP001497525"/>
    </source>
</evidence>
<dbReference type="Proteomes" id="UP001497525">
    <property type="component" value="Unassembled WGS sequence"/>
</dbReference>
<dbReference type="InterPro" id="IPR032727">
    <property type="entry name" value="CLAMP"/>
</dbReference>
<name>A0AAV2T6A0_CALDB</name>
<dbReference type="Pfam" id="PF14769">
    <property type="entry name" value="CLAMP"/>
    <property type="match status" value="1"/>
</dbReference>